<dbReference type="SUPFAM" id="SSF81901">
    <property type="entry name" value="HCP-like"/>
    <property type="match status" value="1"/>
</dbReference>
<dbReference type="EMBL" id="LR862134">
    <property type="protein sequence ID" value="CAD1839854.1"/>
    <property type="molecule type" value="Genomic_DNA"/>
</dbReference>
<dbReference type="PANTHER" id="PTHR36792">
    <property type="entry name" value="EXPRESSED PROTEIN"/>
    <property type="match status" value="1"/>
</dbReference>
<dbReference type="InterPro" id="IPR011990">
    <property type="entry name" value="TPR-like_helical_dom_sf"/>
</dbReference>
<feature type="compositionally biased region" description="Polar residues" evidence="1">
    <location>
        <begin position="7"/>
        <end position="24"/>
    </location>
</feature>
<proteinExistence type="predicted"/>
<dbReference type="PANTHER" id="PTHR36792:SF5">
    <property type="entry name" value="SEL1 REPEAT PROTEIN"/>
    <property type="match status" value="1"/>
</dbReference>
<dbReference type="InterPro" id="IPR006597">
    <property type="entry name" value="Sel1-like"/>
</dbReference>
<evidence type="ECO:0000256" key="1">
    <source>
        <dbReference type="SAM" id="MobiDB-lite"/>
    </source>
</evidence>
<feature type="region of interest" description="Disordered" evidence="1">
    <location>
        <begin position="151"/>
        <end position="175"/>
    </location>
</feature>
<protein>
    <submittedName>
        <fullName evidence="2">Uncharacterized protein</fullName>
    </submittedName>
</protein>
<accession>A0A6V7Q9I1</accession>
<sequence length="175" mass="19352">MGYLANPTPNGLSRDSPFGTSPASSPRRAPHTLAASEPPNPTSHSLYPRDQELLLRRRRRRRARAGGAMDGDGDGDGDGGERRRRHVPLSEVVAECVRRWFQDALKEARAGDASMQVLVGQMYHSGYGVARNEQKGRIWIEKASRYRSTAWKVSEKQPGYNASDSDSDEVKGSTK</sequence>
<dbReference type="Gene3D" id="1.25.40.10">
    <property type="entry name" value="Tetratricopeptide repeat domain"/>
    <property type="match status" value="1"/>
</dbReference>
<reference evidence="2" key="1">
    <citation type="submission" date="2020-07" db="EMBL/GenBank/DDBJ databases">
        <authorList>
            <person name="Lin J."/>
        </authorList>
    </citation>
    <scope>NUCLEOTIDE SEQUENCE</scope>
</reference>
<organism evidence="2">
    <name type="scientific">Ananas comosus var. bracteatus</name>
    <name type="common">red pineapple</name>
    <dbReference type="NCBI Taxonomy" id="296719"/>
    <lineage>
        <taxon>Eukaryota</taxon>
        <taxon>Viridiplantae</taxon>
        <taxon>Streptophyta</taxon>
        <taxon>Embryophyta</taxon>
        <taxon>Tracheophyta</taxon>
        <taxon>Spermatophyta</taxon>
        <taxon>Magnoliopsida</taxon>
        <taxon>Liliopsida</taxon>
        <taxon>Poales</taxon>
        <taxon>Bromeliaceae</taxon>
        <taxon>Bromelioideae</taxon>
        <taxon>Ananas</taxon>
    </lineage>
</organism>
<name>A0A6V7Q9I1_ANACO</name>
<gene>
    <name evidence="2" type="ORF">CB5_LOCUS23065</name>
</gene>
<feature type="region of interest" description="Disordered" evidence="1">
    <location>
        <begin position="1"/>
        <end position="87"/>
    </location>
</feature>
<dbReference type="SMART" id="SM00671">
    <property type="entry name" value="SEL1"/>
    <property type="match status" value="1"/>
</dbReference>
<evidence type="ECO:0000313" key="2">
    <source>
        <dbReference type="EMBL" id="CAD1839854.1"/>
    </source>
</evidence>
<dbReference type="AlphaFoldDB" id="A0A6V7Q9I1"/>